<reference evidence="3" key="1">
    <citation type="submission" date="2022-08" db="EMBL/GenBank/DDBJ databases">
        <title>Genome sequencing of akame (Lates japonicus).</title>
        <authorList>
            <person name="Hashiguchi Y."/>
            <person name="Takahashi H."/>
        </authorList>
    </citation>
    <scope>NUCLEOTIDE SEQUENCE</scope>
    <source>
        <strain evidence="3">Kochi</strain>
    </source>
</reference>
<dbReference type="InterPro" id="IPR011161">
    <property type="entry name" value="MHC_I-like_Ag-recog"/>
</dbReference>
<organism evidence="3 4">
    <name type="scientific">Lates japonicus</name>
    <name type="common">Japanese lates</name>
    <dbReference type="NCBI Taxonomy" id="270547"/>
    <lineage>
        <taxon>Eukaryota</taxon>
        <taxon>Metazoa</taxon>
        <taxon>Chordata</taxon>
        <taxon>Craniata</taxon>
        <taxon>Vertebrata</taxon>
        <taxon>Euteleostomi</taxon>
        <taxon>Actinopterygii</taxon>
        <taxon>Neopterygii</taxon>
        <taxon>Teleostei</taxon>
        <taxon>Neoteleostei</taxon>
        <taxon>Acanthomorphata</taxon>
        <taxon>Carangaria</taxon>
        <taxon>Carangaria incertae sedis</taxon>
        <taxon>Centropomidae</taxon>
        <taxon>Lates</taxon>
    </lineage>
</organism>
<dbReference type="InterPro" id="IPR011162">
    <property type="entry name" value="MHC_I/II-like_Ag-recog"/>
</dbReference>
<feature type="domain" description="MHC class I-like antigen recognition-like" evidence="2">
    <location>
        <begin position="64"/>
        <end position="114"/>
    </location>
</feature>
<keyword evidence="4" id="KW-1185">Reference proteome</keyword>
<evidence type="ECO:0000313" key="3">
    <source>
        <dbReference type="EMBL" id="GLD59516.1"/>
    </source>
</evidence>
<dbReference type="Pfam" id="PF00129">
    <property type="entry name" value="MHC_I"/>
    <property type="match status" value="1"/>
</dbReference>
<protein>
    <submittedName>
        <fullName evidence="3">Class I histocompatibility antigen, F10 alpha chain-like isoform X1</fullName>
    </submittedName>
</protein>
<dbReference type="Proteomes" id="UP001279410">
    <property type="component" value="Unassembled WGS sequence"/>
</dbReference>
<sequence>MLCLSTRSGSSFIRPQPRTLGGVLSAFSQRYSLTYTSTRPLSKPVGLPIQGVHSHGFAGRQDDRLPLTATNSKKVPKEKWVEEKLAPDYWEKGTQSRQSKQQWFKESFRILKERMR</sequence>
<dbReference type="AlphaFoldDB" id="A0AAD3MT48"/>
<dbReference type="SUPFAM" id="SSF54452">
    <property type="entry name" value="MHC antigen-recognition domain"/>
    <property type="match status" value="1"/>
</dbReference>
<proteinExistence type="predicted"/>
<name>A0AAD3MT48_LATJO</name>
<dbReference type="EMBL" id="BRZM01000037">
    <property type="protein sequence ID" value="GLD59516.1"/>
    <property type="molecule type" value="Genomic_DNA"/>
</dbReference>
<evidence type="ECO:0000256" key="1">
    <source>
        <dbReference type="ARBA" id="ARBA00023180"/>
    </source>
</evidence>
<comment type="caution">
    <text evidence="3">The sequence shown here is derived from an EMBL/GenBank/DDBJ whole genome shotgun (WGS) entry which is preliminary data.</text>
</comment>
<evidence type="ECO:0000313" key="4">
    <source>
        <dbReference type="Proteomes" id="UP001279410"/>
    </source>
</evidence>
<gene>
    <name evidence="3" type="ORF">AKAME5_001151200</name>
</gene>
<evidence type="ECO:0000259" key="2">
    <source>
        <dbReference type="Pfam" id="PF00129"/>
    </source>
</evidence>
<dbReference type="InterPro" id="IPR037055">
    <property type="entry name" value="MHC_I-like_Ag-recog_sf"/>
</dbReference>
<keyword evidence="1" id="KW-0325">Glycoprotein</keyword>
<accession>A0AAD3MT48</accession>
<dbReference type="Gene3D" id="3.30.500.10">
    <property type="entry name" value="MHC class I-like antigen recognition-like"/>
    <property type="match status" value="1"/>
</dbReference>